<reference evidence="2" key="1">
    <citation type="submission" date="2018-05" db="EMBL/GenBank/DDBJ databases">
        <authorList>
            <person name="Lanie J.A."/>
            <person name="Ng W.-L."/>
            <person name="Kazmierczak K.M."/>
            <person name="Andrzejewski T.M."/>
            <person name="Davidsen T.M."/>
            <person name="Wayne K.J."/>
            <person name="Tettelin H."/>
            <person name="Glass J.I."/>
            <person name="Rusch D."/>
            <person name="Podicherti R."/>
            <person name="Tsui H.-C.T."/>
            <person name="Winkler M.E."/>
        </authorList>
    </citation>
    <scope>NUCLEOTIDE SEQUENCE</scope>
</reference>
<dbReference type="Gene3D" id="3.40.50.10540">
    <property type="entry name" value="Crotonobetainyl-coa:carnitine coa-transferase, domain 1"/>
    <property type="match status" value="1"/>
</dbReference>
<organism evidence="2">
    <name type="scientific">marine metagenome</name>
    <dbReference type="NCBI Taxonomy" id="408172"/>
    <lineage>
        <taxon>unclassified sequences</taxon>
        <taxon>metagenomes</taxon>
        <taxon>ecological metagenomes</taxon>
    </lineage>
</organism>
<sequence length="399" mass="44480">VSERPIKGEISESALSGLRVLELAEGVAGPHCGRFLAALGAEVIKMERPPNGDWTRGVGPFLKGPPSGENSSLFAYNNPGKESVLYDWASESGLEFLESLVADFDILIEDWDLDLRRTLHISRDRFTNKNKELIELSVTPYGLSGPYSGWKSSPIIQLALGGFLYLTGHPGQEPLMLPGHQPDYLTGLNGSNAIHIALWERDRSGEGQFLEVSMLETLATLHQFTMEMETFEGILRTRNGNQWQKQSSFASYGITTLPCSDGYICFGISTEDQWERLCAMIGREDLITDPEFDSRVKRANNADFLDGLLTDWIAGKTRKEVFMETSEVWTLPTAPILDMSEVLEDPQFVYRDMFKTSDTSTESGALFPTFPFKSKELTTSLGPLPVLGQHTEKFLGRYV</sequence>
<dbReference type="GO" id="GO:0008410">
    <property type="term" value="F:CoA-transferase activity"/>
    <property type="evidence" value="ECO:0007669"/>
    <property type="project" value="TreeGrafter"/>
</dbReference>
<dbReference type="Gene3D" id="3.30.1540.10">
    <property type="entry name" value="formyl-coa transferase, domain 3"/>
    <property type="match status" value="1"/>
</dbReference>
<protein>
    <recommendedName>
        <fullName evidence="3">CoA transferase</fullName>
    </recommendedName>
</protein>
<keyword evidence="1" id="KW-0808">Transferase</keyword>
<dbReference type="EMBL" id="UINC01003410">
    <property type="protein sequence ID" value="SVA06090.1"/>
    <property type="molecule type" value="Genomic_DNA"/>
</dbReference>
<dbReference type="AlphaFoldDB" id="A0A381SPY9"/>
<evidence type="ECO:0000256" key="1">
    <source>
        <dbReference type="ARBA" id="ARBA00022679"/>
    </source>
</evidence>
<dbReference type="InterPro" id="IPR023606">
    <property type="entry name" value="CoA-Trfase_III_dom_1_sf"/>
</dbReference>
<dbReference type="InterPro" id="IPR044855">
    <property type="entry name" value="CoA-Trfase_III_dom3_sf"/>
</dbReference>
<gene>
    <name evidence="2" type="ORF">METZ01_LOCUS58944</name>
</gene>
<evidence type="ECO:0000313" key="2">
    <source>
        <dbReference type="EMBL" id="SVA06090.1"/>
    </source>
</evidence>
<accession>A0A381SPY9</accession>
<proteinExistence type="predicted"/>
<evidence type="ECO:0008006" key="3">
    <source>
        <dbReference type="Google" id="ProtNLM"/>
    </source>
</evidence>
<feature type="non-terminal residue" evidence="2">
    <location>
        <position position="1"/>
    </location>
</feature>
<dbReference type="PANTHER" id="PTHR48207">
    <property type="entry name" value="SUCCINATE--HYDROXYMETHYLGLUTARATE COA-TRANSFERASE"/>
    <property type="match status" value="1"/>
</dbReference>
<dbReference type="Pfam" id="PF02515">
    <property type="entry name" value="CoA_transf_3"/>
    <property type="match status" value="1"/>
</dbReference>
<dbReference type="InterPro" id="IPR003673">
    <property type="entry name" value="CoA-Trfase_fam_III"/>
</dbReference>
<name>A0A381SPY9_9ZZZZ</name>
<dbReference type="PANTHER" id="PTHR48207:SF3">
    <property type="entry name" value="SUCCINATE--HYDROXYMETHYLGLUTARATE COA-TRANSFERASE"/>
    <property type="match status" value="1"/>
</dbReference>
<dbReference type="SUPFAM" id="SSF89796">
    <property type="entry name" value="CoA-transferase family III (CaiB/BaiF)"/>
    <property type="match status" value="1"/>
</dbReference>
<dbReference type="InterPro" id="IPR050483">
    <property type="entry name" value="CoA-transferase_III_domain"/>
</dbReference>